<evidence type="ECO:0000256" key="4">
    <source>
        <dbReference type="ARBA" id="ARBA00022553"/>
    </source>
</evidence>
<dbReference type="PROSITE" id="PS50885">
    <property type="entry name" value="HAMP"/>
    <property type="match status" value="1"/>
</dbReference>
<keyword evidence="14" id="KW-0547">Nucleotide-binding</keyword>
<dbReference type="Pfam" id="PF00512">
    <property type="entry name" value="HisKA"/>
    <property type="match status" value="1"/>
</dbReference>
<accession>A0ABW3UBR4</accession>
<evidence type="ECO:0000256" key="5">
    <source>
        <dbReference type="ARBA" id="ARBA00022679"/>
    </source>
</evidence>
<organism evidence="14 15">
    <name type="scientific">Microbulbifer celer</name>
    <dbReference type="NCBI Taxonomy" id="435905"/>
    <lineage>
        <taxon>Bacteria</taxon>
        <taxon>Pseudomonadati</taxon>
        <taxon>Pseudomonadota</taxon>
        <taxon>Gammaproteobacteria</taxon>
        <taxon>Cellvibrionales</taxon>
        <taxon>Microbulbiferaceae</taxon>
        <taxon>Microbulbifer</taxon>
    </lineage>
</organism>
<dbReference type="InterPro" id="IPR050428">
    <property type="entry name" value="TCS_sensor_his_kinase"/>
</dbReference>
<comment type="subcellular location">
    <subcellularLocation>
        <location evidence="2">Membrane</location>
    </subcellularLocation>
</comment>
<dbReference type="EC" id="2.7.13.3" evidence="3"/>
<feature type="domain" description="Histidine kinase" evidence="12">
    <location>
        <begin position="473"/>
        <end position="687"/>
    </location>
</feature>
<gene>
    <name evidence="14" type="ORF">ACFQ2X_15420</name>
</gene>
<evidence type="ECO:0000313" key="15">
    <source>
        <dbReference type="Proteomes" id="UP001597264"/>
    </source>
</evidence>
<dbReference type="Pfam" id="PF02518">
    <property type="entry name" value="HATPase_c"/>
    <property type="match status" value="1"/>
</dbReference>
<dbReference type="PANTHER" id="PTHR45436:SF5">
    <property type="entry name" value="SENSOR HISTIDINE KINASE TRCS"/>
    <property type="match status" value="1"/>
</dbReference>
<dbReference type="Gene3D" id="6.10.340.10">
    <property type="match status" value="1"/>
</dbReference>
<evidence type="ECO:0000256" key="1">
    <source>
        <dbReference type="ARBA" id="ARBA00000085"/>
    </source>
</evidence>
<dbReference type="PROSITE" id="PS50109">
    <property type="entry name" value="HIS_KIN"/>
    <property type="match status" value="1"/>
</dbReference>
<dbReference type="PANTHER" id="PTHR45436">
    <property type="entry name" value="SENSOR HISTIDINE KINASE YKOH"/>
    <property type="match status" value="1"/>
</dbReference>
<keyword evidence="15" id="KW-1185">Reference proteome</keyword>
<keyword evidence="11" id="KW-0472">Membrane</keyword>
<dbReference type="Proteomes" id="UP001597264">
    <property type="component" value="Unassembled WGS sequence"/>
</dbReference>
<feature type="transmembrane region" description="Helical" evidence="11">
    <location>
        <begin position="390"/>
        <end position="411"/>
    </location>
</feature>
<dbReference type="GO" id="GO:0005524">
    <property type="term" value="F:ATP binding"/>
    <property type="evidence" value="ECO:0007669"/>
    <property type="project" value="UniProtKB-KW"/>
</dbReference>
<dbReference type="InterPro" id="IPR003594">
    <property type="entry name" value="HATPase_dom"/>
</dbReference>
<name>A0ABW3UBR4_9GAMM</name>
<dbReference type="Gene3D" id="3.30.565.10">
    <property type="entry name" value="Histidine kinase-like ATPase, C-terminal domain"/>
    <property type="match status" value="1"/>
</dbReference>
<keyword evidence="6 11" id="KW-0812">Transmembrane</keyword>
<evidence type="ECO:0000256" key="10">
    <source>
        <dbReference type="SAM" id="MobiDB-lite"/>
    </source>
</evidence>
<feature type="domain" description="HAMP" evidence="13">
    <location>
        <begin position="410"/>
        <end position="465"/>
    </location>
</feature>
<evidence type="ECO:0000256" key="8">
    <source>
        <dbReference type="ARBA" id="ARBA00022989"/>
    </source>
</evidence>
<evidence type="ECO:0000313" key="14">
    <source>
        <dbReference type="EMBL" id="MFD1217994.1"/>
    </source>
</evidence>
<dbReference type="InterPro" id="IPR003661">
    <property type="entry name" value="HisK_dim/P_dom"/>
</dbReference>
<dbReference type="InterPro" id="IPR003660">
    <property type="entry name" value="HAMP_dom"/>
</dbReference>
<keyword evidence="7" id="KW-0418">Kinase</keyword>
<dbReference type="EMBL" id="JBHTLR010000022">
    <property type="protein sequence ID" value="MFD1217994.1"/>
    <property type="molecule type" value="Genomic_DNA"/>
</dbReference>
<dbReference type="SMART" id="SM00387">
    <property type="entry name" value="HATPase_c"/>
    <property type="match status" value="1"/>
</dbReference>
<keyword evidence="8 11" id="KW-1133">Transmembrane helix</keyword>
<keyword evidence="9" id="KW-0902">Two-component regulatory system</keyword>
<evidence type="ECO:0000256" key="6">
    <source>
        <dbReference type="ARBA" id="ARBA00022692"/>
    </source>
</evidence>
<evidence type="ECO:0000256" key="7">
    <source>
        <dbReference type="ARBA" id="ARBA00022777"/>
    </source>
</evidence>
<keyword evidence="5" id="KW-0808">Transferase</keyword>
<proteinExistence type="predicted"/>
<dbReference type="InterPro" id="IPR036890">
    <property type="entry name" value="HATPase_C_sf"/>
</dbReference>
<dbReference type="SUPFAM" id="SSF49344">
    <property type="entry name" value="CBD9-like"/>
    <property type="match status" value="1"/>
</dbReference>
<dbReference type="Gene3D" id="1.10.287.130">
    <property type="match status" value="1"/>
</dbReference>
<evidence type="ECO:0000256" key="2">
    <source>
        <dbReference type="ARBA" id="ARBA00004370"/>
    </source>
</evidence>
<dbReference type="SMART" id="SM00388">
    <property type="entry name" value="HisKA"/>
    <property type="match status" value="1"/>
</dbReference>
<dbReference type="RefSeq" id="WP_230435609.1">
    <property type="nucleotide sequence ID" value="NZ_CP087715.1"/>
</dbReference>
<sequence length="690" mass="75251">MKLRSQLLLLSLITLSLPWAGCQYLRHVDAALTQGQMQTLEATGNAIAARLASAPQLIAPDPERGGRPPGAQLYLNPLPQPPVVDGYGGEWRAQKFKPRQLIAEDGEPLAQVTLGKNAQRIYLLLTVKDRTPSYHDPRSTLPASGDLVEVFTARERYILPVASQGPVKALWFNPRRGKYERELRLRGRWSASTRGYQLELTLPAALSHGELALRVIDRADSSGGPPAREASTLPADGRPGKLVERLPALQQELTHFARPDLELTVVDQEGFILARTGSLLPPEEDDSAPKESTPWLRDWFYRQILDTPALPPLPDDNYPDALTKNRETTGQWFRAAPDSTAGSDSRIGAVSVPVITRADEIIERPILGRVIASQSADALQSLTESAARRLWLITAGAAGLVLLLLLGYASWLSWRIRRLQRAASNAVDASGRLRGDFPKPFIRDELGALNRSFASLLAELDHYHQYLRSLASKLSHELRTPLAVVRSSLDNLSAGDLSQESRRYAERAADGGARLSSILNALSAASHLEASISQAEKEAFDLADLLQVLTQSYADAHPAHRIALNCPPSPQPCYGAPELLAQLLDKLVDNAVSFAPEGSKISLTLTRDKRGYVLAVSNQGPLLPEGFGRKLFDSLVSVRDDGGKAGHLGLGLHIARLIADFHQGSLKASNREDGQGVVFSLELPSDLPRE</sequence>
<evidence type="ECO:0000259" key="13">
    <source>
        <dbReference type="PROSITE" id="PS50885"/>
    </source>
</evidence>
<evidence type="ECO:0000256" key="11">
    <source>
        <dbReference type="SAM" id="Phobius"/>
    </source>
</evidence>
<reference evidence="15" key="1">
    <citation type="journal article" date="2019" name="Int. J. Syst. Evol. Microbiol.">
        <title>The Global Catalogue of Microorganisms (GCM) 10K type strain sequencing project: providing services to taxonomists for standard genome sequencing and annotation.</title>
        <authorList>
            <consortium name="The Broad Institute Genomics Platform"/>
            <consortium name="The Broad Institute Genome Sequencing Center for Infectious Disease"/>
            <person name="Wu L."/>
            <person name="Ma J."/>
        </authorList>
    </citation>
    <scope>NUCLEOTIDE SEQUENCE [LARGE SCALE GENOMIC DNA]</scope>
    <source>
        <strain evidence="15">CCUG 54356</strain>
    </source>
</reference>
<evidence type="ECO:0000256" key="3">
    <source>
        <dbReference type="ARBA" id="ARBA00012438"/>
    </source>
</evidence>
<dbReference type="SUPFAM" id="SSF55874">
    <property type="entry name" value="ATPase domain of HSP90 chaperone/DNA topoisomerase II/histidine kinase"/>
    <property type="match status" value="1"/>
</dbReference>
<protein>
    <recommendedName>
        <fullName evidence="3">histidine kinase</fullName>
        <ecNumber evidence="3">2.7.13.3</ecNumber>
    </recommendedName>
</protein>
<keyword evidence="4" id="KW-0597">Phosphoprotein</keyword>
<evidence type="ECO:0000256" key="9">
    <source>
        <dbReference type="ARBA" id="ARBA00023012"/>
    </source>
</evidence>
<evidence type="ECO:0000259" key="12">
    <source>
        <dbReference type="PROSITE" id="PS50109"/>
    </source>
</evidence>
<comment type="caution">
    <text evidence="14">The sequence shown here is derived from an EMBL/GenBank/DDBJ whole genome shotgun (WGS) entry which is preliminary data.</text>
</comment>
<keyword evidence="14" id="KW-0067">ATP-binding</keyword>
<dbReference type="InterPro" id="IPR005467">
    <property type="entry name" value="His_kinase_dom"/>
</dbReference>
<dbReference type="SUPFAM" id="SSF47384">
    <property type="entry name" value="Homodimeric domain of signal transducing histidine kinase"/>
    <property type="match status" value="1"/>
</dbReference>
<feature type="region of interest" description="Disordered" evidence="10">
    <location>
        <begin position="219"/>
        <end position="239"/>
    </location>
</feature>
<dbReference type="InterPro" id="IPR036097">
    <property type="entry name" value="HisK_dim/P_sf"/>
</dbReference>
<dbReference type="CDD" id="cd00082">
    <property type="entry name" value="HisKA"/>
    <property type="match status" value="1"/>
</dbReference>
<comment type="catalytic activity">
    <reaction evidence="1">
        <text>ATP + protein L-histidine = ADP + protein N-phospho-L-histidine.</text>
        <dbReference type="EC" id="2.7.13.3"/>
    </reaction>
</comment>